<comment type="caution">
    <text evidence="2">The sequence shown here is derived from an EMBL/GenBank/DDBJ whole genome shotgun (WGS) entry which is preliminary data.</text>
</comment>
<feature type="coiled-coil region" evidence="1">
    <location>
        <begin position="21"/>
        <end position="62"/>
    </location>
</feature>
<protein>
    <submittedName>
        <fullName evidence="2">Uncharacterized protein</fullName>
    </submittedName>
</protein>
<gene>
    <name evidence="2" type="ORF">LCGC14_0164830</name>
</gene>
<keyword evidence="1" id="KW-0175">Coiled coil</keyword>
<dbReference type="EMBL" id="LAZR01000062">
    <property type="protein sequence ID" value="KKN96839.1"/>
    <property type="molecule type" value="Genomic_DNA"/>
</dbReference>
<name>A0A0F9UYP3_9ZZZZ</name>
<accession>A0A0F9UYP3</accession>
<organism evidence="2">
    <name type="scientific">marine sediment metagenome</name>
    <dbReference type="NCBI Taxonomy" id="412755"/>
    <lineage>
        <taxon>unclassified sequences</taxon>
        <taxon>metagenomes</taxon>
        <taxon>ecological metagenomes</taxon>
    </lineage>
</organism>
<proteinExistence type="predicted"/>
<evidence type="ECO:0000313" key="2">
    <source>
        <dbReference type="EMBL" id="KKN96839.1"/>
    </source>
</evidence>
<sequence>MGIRFEVTETKKSRMEPEYSLEALEKQIVQHYKNASVLEESAQTERKKARAMEKVLNTLRSERAGE</sequence>
<reference evidence="2" key="1">
    <citation type="journal article" date="2015" name="Nature">
        <title>Complex archaea that bridge the gap between prokaryotes and eukaryotes.</title>
        <authorList>
            <person name="Spang A."/>
            <person name="Saw J.H."/>
            <person name="Jorgensen S.L."/>
            <person name="Zaremba-Niedzwiedzka K."/>
            <person name="Martijn J."/>
            <person name="Lind A.E."/>
            <person name="van Eijk R."/>
            <person name="Schleper C."/>
            <person name="Guy L."/>
            <person name="Ettema T.J."/>
        </authorList>
    </citation>
    <scope>NUCLEOTIDE SEQUENCE</scope>
</reference>
<evidence type="ECO:0000256" key="1">
    <source>
        <dbReference type="SAM" id="Coils"/>
    </source>
</evidence>
<dbReference type="AlphaFoldDB" id="A0A0F9UYP3"/>